<evidence type="ECO:0000256" key="4">
    <source>
        <dbReference type="ARBA" id="ARBA00022833"/>
    </source>
</evidence>
<dbReference type="AlphaFoldDB" id="A0A1U8DY88"/>
<dbReference type="GO" id="GO:0006892">
    <property type="term" value="P:post-Golgi vesicle-mediated transport"/>
    <property type="evidence" value="ECO:0007669"/>
    <property type="project" value="TreeGrafter"/>
</dbReference>
<keyword evidence="11" id="KW-1185">Reference proteome</keyword>
<dbReference type="Proteomes" id="UP000189705">
    <property type="component" value="Unplaced"/>
</dbReference>
<dbReference type="PROSITE" id="PS51796">
    <property type="entry name" value="MSS4"/>
    <property type="match status" value="1"/>
</dbReference>
<keyword evidence="6" id="KW-0007">Acetylation</keyword>
<dbReference type="InterPro" id="IPR011323">
    <property type="entry name" value="Mss4/transl-control_tumour"/>
</dbReference>
<dbReference type="GeneID" id="102374456"/>
<dbReference type="KEGG" id="asn:102374456"/>
<dbReference type="GO" id="GO:0015031">
    <property type="term" value="P:protein transport"/>
    <property type="evidence" value="ECO:0007669"/>
    <property type="project" value="UniProtKB-KW"/>
</dbReference>
<dbReference type="OrthoDB" id="30840at2759"/>
<dbReference type="Gene3D" id="2.170.150.10">
    <property type="entry name" value="Metal Binding Protein, Guanine Nucleotide Exchange Factor, Chain A"/>
    <property type="match status" value="1"/>
</dbReference>
<organism evidence="11 12">
    <name type="scientific">Alligator sinensis</name>
    <name type="common">Chinese alligator</name>
    <dbReference type="NCBI Taxonomy" id="38654"/>
    <lineage>
        <taxon>Eukaryota</taxon>
        <taxon>Metazoa</taxon>
        <taxon>Chordata</taxon>
        <taxon>Craniata</taxon>
        <taxon>Vertebrata</taxon>
        <taxon>Euteleostomi</taxon>
        <taxon>Archelosauria</taxon>
        <taxon>Archosauria</taxon>
        <taxon>Crocodylia</taxon>
        <taxon>Alligatoridae</taxon>
        <taxon>Alligatorinae</taxon>
        <taxon>Alligator</taxon>
    </lineage>
</organism>
<dbReference type="GO" id="GO:0016020">
    <property type="term" value="C:membrane"/>
    <property type="evidence" value="ECO:0007669"/>
    <property type="project" value="TreeGrafter"/>
</dbReference>
<keyword evidence="3" id="KW-0479">Metal-binding</keyword>
<reference evidence="12" key="1">
    <citation type="submission" date="2025-08" db="UniProtKB">
        <authorList>
            <consortium name="RefSeq"/>
        </authorList>
    </citation>
    <scope>IDENTIFICATION</scope>
</reference>
<accession>A0A1U8DY88</accession>
<comment type="subunit">
    <text evidence="8">Interacts with RAB8A.</text>
</comment>
<dbReference type="SUPFAM" id="SSF51316">
    <property type="entry name" value="Mss4-like"/>
    <property type="match status" value="1"/>
</dbReference>
<gene>
    <name evidence="12" type="primary">RABIF</name>
</gene>
<keyword evidence="1" id="KW-0813">Transport</keyword>
<evidence type="ECO:0000256" key="1">
    <source>
        <dbReference type="ARBA" id="ARBA00022448"/>
    </source>
</evidence>
<dbReference type="InterPro" id="IPR011057">
    <property type="entry name" value="Mss4-like_sf"/>
</dbReference>
<sequence length="169" mass="18633">MNASEDMQVRAPPRCPGRRLEGRAPLVVRRLADTPPGSVRCGNGVSSCAEKLRVPAVAKRAENRCSNGEQRRSGGDCLTRALLVLVRQLFLPSMKKKTALAESVSPDGDVLQDHWLVDDMFSFENIGFTKDVGNIKFLICADCEIGPIGWDCLDDKKSFYVALDRVSHE</sequence>
<keyword evidence="2" id="KW-0344">Guanine-nucleotide releasing factor</keyword>
<evidence type="ECO:0000256" key="8">
    <source>
        <dbReference type="ARBA" id="ARBA00063928"/>
    </source>
</evidence>
<dbReference type="CTD" id="5877"/>
<proteinExistence type="predicted"/>
<evidence type="ECO:0000256" key="6">
    <source>
        <dbReference type="ARBA" id="ARBA00022990"/>
    </source>
</evidence>
<dbReference type="InParanoid" id="A0A1U8DY88"/>
<dbReference type="GO" id="GO:0007264">
    <property type="term" value="P:small GTPase-mediated signal transduction"/>
    <property type="evidence" value="ECO:0007669"/>
    <property type="project" value="InterPro"/>
</dbReference>
<evidence type="ECO:0000256" key="5">
    <source>
        <dbReference type="ARBA" id="ARBA00022927"/>
    </source>
</evidence>
<evidence type="ECO:0000313" key="11">
    <source>
        <dbReference type="Proteomes" id="UP000189705"/>
    </source>
</evidence>
<dbReference type="GO" id="GO:0005085">
    <property type="term" value="F:guanyl-nucleotide exchange factor activity"/>
    <property type="evidence" value="ECO:0007669"/>
    <property type="project" value="UniProtKB-KW"/>
</dbReference>
<dbReference type="GO" id="GO:0005829">
    <property type="term" value="C:cytosol"/>
    <property type="evidence" value="ECO:0007669"/>
    <property type="project" value="TreeGrafter"/>
</dbReference>
<dbReference type="PANTHER" id="PTHR13276:SF0">
    <property type="entry name" value="GUANINE NUCLEOTIDE EXCHANGE FACTOR MSS4"/>
    <property type="match status" value="1"/>
</dbReference>
<comment type="function">
    <text evidence="7">Guanine-nucleotide-releasing protein that acts on members of the SEC4/YPT1/RAB subfamily. Stimulates GDP release from both YPT1, RAB3A and RAB10, but is less active on these proteins than on the SEC4 protein. Might play a general role in vesicular transport.</text>
</comment>
<name>A0A1U8DY88_ALLSI</name>
<dbReference type="STRING" id="38654.A0A1U8DY88"/>
<dbReference type="PANTHER" id="PTHR13276">
    <property type="entry name" value="GUANINE NUCLEOTIDE EXCHANGE FACTOR MSS4"/>
    <property type="match status" value="1"/>
</dbReference>
<evidence type="ECO:0000256" key="2">
    <source>
        <dbReference type="ARBA" id="ARBA00022658"/>
    </source>
</evidence>
<evidence type="ECO:0000256" key="9">
    <source>
        <dbReference type="ARBA" id="ARBA00069715"/>
    </source>
</evidence>
<evidence type="ECO:0000256" key="10">
    <source>
        <dbReference type="ARBA" id="ARBA00075505"/>
    </source>
</evidence>
<dbReference type="GO" id="GO:0008270">
    <property type="term" value="F:zinc ion binding"/>
    <property type="evidence" value="ECO:0007669"/>
    <property type="project" value="TreeGrafter"/>
</dbReference>
<keyword evidence="4" id="KW-0862">Zinc</keyword>
<keyword evidence="5" id="KW-0653">Protein transport</keyword>
<dbReference type="FunFam" id="2.170.150.10:FF:000004">
    <property type="entry name" value="Guanine nucleotide exchange factor MSS4"/>
    <property type="match status" value="1"/>
</dbReference>
<evidence type="ECO:0000256" key="3">
    <source>
        <dbReference type="ARBA" id="ARBA00022723"/>
    </source>
</evidence>
<dbReference type="eggNOG" id="KOG4113">
    <property type="taxonomic scope" value="Eukaryota"/>
</dbReference>
<dbReference type="InterPro" id="IPR007515">
    <property type="entry name" value="Mss4"/>
</dbReference>
<protein>
    <recommendedName>
        <fullName evidence="9">Guanine nucleotide exchange factor MSS4</fullName>
    </recommendedName>
    <alternativeName>
        <fullName evidence="10">Rab-interacting factor</fullName>
    </alternativeName>
</protein>
<evidence type="ECO:0000313" key="12">
    <source>
        <dbReference type="RefSeq" id="XP_014382664.1"/>
    </source>
</evidence>
<evidence type="ECO:0000256" key="7">
    <source>
        <dbReference type="ARBA" id="ARBA00060031"/>
    </source>
</evidence>
<dbReference type="Pfam" id="PF04421">
    <property type="entry name" value="Mss4"/>
    <property type="match status" value="1"/>
</dbReference>
<dbReference type="RefSeq" id="XP_014382664.1">
    <property type="nucleotide sequence ID" value="XM_014527178.2"/>
</dbReference>